<dbReference type="Pfam" id="PF01757">
    <property type="entry name" value="Acyl_transf_3"/>
    <property type="match status" value="1"/>
</dbReference>
<dbReference type="RefSeq" id="WP_268900915.1">
    <property type="nucleotide sequence ID" value="NZ_JAKNQU010000001.1"/>
</dbReference>
<dbReference type="GO" id="GO:0016746">
    <property type="term" value="F:acyltransferase activity"/>
    <property type="evidence" value="ECO:0007669"/>
    <property type="project" value="UniProtKB-KW"/>
</dbReference>
<feature type="transmembrane region" description="Helical" evidence="1">
    <location>
        <begin position="147"/>
        <end position="166"/>
    </location>
</feature>
<feature type="domain" description="Acyltransferase 3" evidence="2">
    <location>
        <begin position="18"/>
        <end position="335"/>
    </location>
</feature>
<reference evidence="3 4" key="1">
    <citation type="submission" date="2022-02" db="EMBL/GenBank/DDBJ databases">
        <title>Study of halophilic communities from a Mexican lake.</title>
        <authorList>
            <person name="Hernandez-Soto L.M."/>
            <person name="Martinez-Abarca F."/>
            <person name="Ramirez-Saad H.C."/>
            <person name="Aguirre-Garrido J.F."/>
        </authorList>
    </citation>
    <scope>NUCLEOTIDE SEQUENCE [LARGE SCALE GENOMIC DNA]</scope>
    <source>
        <strain evidence="3 4">Hjan13</strain>
    </source>
</reference>
<keyword evidence="1" id="KW-1133">Transmembrane helix</keyword>
<dbReference type="InterPro" id="IPR002656">
    <property type="entry name" value="Acyl_transf_3_dom"/>
</dbReference>
<evidence type="ECO:0000259" key="2">
    <source>
        <dbReference type="Pfam" id="PF01757"/>
    </source>
</evidence>
<keyword evidence="3" id="KW-0808">Transferase</keyword>
<evidence type="ECO:0000256" key="1">
    <source>
        <dbReference type="SAM" id="Phobius"/>
    </source>
</evidence>
<dbReference type="EMBL" id="JAKNQU010000001">
    <property type="protein sequence ID" value="MCZ0925747.1"/>
    <property type="molecule type" value="Genomic_DNA"/>
</dbReference>
<sequence>MKNEDLLVVSSRTQQRDDIQGLRALAVLAVIVFHIDSRWLPGGFIGVDIFLVISGYLITTIVLRQREQGSFSFLSFYASRIRRIVPAYMVFLSVTCLVMSVLLIPADFKSFKESLLSALYFNSNNYFANYNDYFAPESHELPLLHTWSLAIEMQFYLLLPAVLVIVPRRFLPWFLSATALLFMGYSAYQLAVGQSRSVYFSLEARIPEFLAGSLLAFGSFGASWARKTSNIMAALGLAMIIGSFWFITENAPFPGLLALPACLGVVLLIAARNSICNKLLSNASIVKIGAFSYSLYLWHWLILSSLRYFFESYHLSLPIIILGMAATFTISYLSYCIIEIPFRKKITAIETFQFIHL</sequence>
<proteinExistence type="predicted"/>
<feature type="transmembrane region" description="Helical" evidence="1">
    <location>
        <begin position="253"/>
        <end position="271"/>
    </location>
</feature>
<feature type="transmembrane region" description="Helical" evidence="1">
    <location>
        <begin position="283"/>
        <end position="303"/>
    </location>
</feature>
<name>A0ABT4IRW0_9GAMM</name>
<protein>
    <submittedName>
        <fullName evidence="3">Acyltransferase</fullName>
    </submittedName>
</protein>
<feature type="transmembrane region" description="Helical" evidence="1">
    <location>
        <begin position="173"/>
        <end position="192"/>
    </location>
</feature>
<dbReference type="PANTHER" id="PTHR23028:SF53">
    <property type="entry name" value="ACYL_TRANSF_3 DOMAIN-CONTAINING PROTEIN"/>
    <property type="match status" value="1"/>
</dbReference>
<feature type="transmembrane region" description="Helical" evidence="1">
    <location>
        <begin position="43"/>
        <end position="63"/>
    </location>
</feature>
<feature type="transmembrane region" description="Helical" evidence="1">
    <location>
        <begin position="21"/>
        <end position="37"/>
    </location>
</feature>
<evidence type="ECO:0000313" key="3">
    <source>
        <dbReference type="EMBL" id="MCZ0925747.1"/>
    </source>
</evidence>
<feature type="transmembrane region" description="Helical" evidence="1">
    <location>
        <begin position="231"/>
        <end position="247"/>
    </location>
</feature>
<evidence type="ECO:0000313" key="4">
    <source>
        <dbReference type="Proteomes" id="UP001321125"/>
    </source>
</evidence>
<feature type="transmembrane region" description="Helical" evidence="1">
    <location>
        <begin position="204"/>
        <end position="224"/>
    </location>
</feature>
<feature type="transmembrane region" description="Helical" evidence="1">
    <location>
        <begin position="315"/>
        <end position="338"/>
    </location>
</feature>
<accession>A0ABT4IRW0</accession>
<keyword evidence="1" id="KW-0812">Transmembrane</keyword>
<dbReference type="PANTHER" id="PTHR23028">
    <property type="entry name" value="ACETYLTRANSFERASE"/>
    <property type="match status" value="1"/>
</dbReference>
<dbReference type="Proteomes" id="UP001321125">
    <property type="component" value="Unassembled WGS sequence"/>
</dbReference>
<dbReference type="InterPro" id="IPR050879">
    <property type="entry name" value="Acyltransferase_3"/>
</dbReference>
<keyword evidence="3" id="KW-0012">Acyltransferase</keyword>
<organism evidence="3 4">
    <name type="scientific">Vreelandella janggokensis</name>
    <dbReference type="NCBI Taxonomy" id="370767"/>
    <lineage>
        <taxon>Bacteria</taxon>
        <taxon>Pseudomonadati</taxon>
        <taxon>Pseudomonadota</taxon>
        <taxon>Gammaproteobacteria</taxon>
        <taxon>Oceanospirillales</taxon>
        <taxon>Halomonadaceae</taxon>
        <taxon>Vreelandella</taxon>
    </lineage>
</organism>
<feature type="transmembrane region" description="Helical" evidence="1">
    <location>
        <begin position="84"/>
        <end position="106"/>
    </location>
</feature>
<keyword evidence="4" id="KW-1185">Reference proteome</keyword>
<comment type="caution">
    <text evidence="3">The sequence shown here is derived from an EMBL/GenBank/DDBJ whole genome shotgun (WGS) entry which is preliminary data.</text>
</comment>
<keyword evidence="1" id="KW-0472">Membrane</keyword>
<gene>
    <name evidence="3" type="ORF">L0635_01460</name>
</gene>